<evidence type="ECO:0000256" key="8">
    <source>
        <dbReference type="SAM" id="Phobius"/>
    </source>
</evidence>
<keyword evidence="11" id="KW-1185">Reference proteome</keyword>
<feature type="region of interest" description="Disordered" evidence="7">
    <location>
        <begin position="60"/>
        <end position="109"/>
    </location>
</feature>
<keyword evidence="5 8" id="KW-1133">Transmembrane helix</keyword>
<comment type="pathway">
    <text evidence="2">Cell wall biogenesis; lipoteichoic acid biosynthesis.</text>
</comment>
<comment type="caution">
    <text evidence="10">The sequence shown here is derived from an EMBL/GenBank/DDBJ whole genome shotgun (WGS) entry which is preliminary data.</text>
</comment>
<protein>
    <submittedName>
        <fullName evidence="10">LTA synthase family protein</fullName>
    </submittedName>
</protein>
<evidence type="ECO:0000256" key="6">
    <source>
        <dbReference type="ARBA" id="ARBA00023136"/>
    </source>
</evidence>
<feature type="compositionally biased region" description="Basic and acidic residues" evidence="7">
    <location>
        <begin position="60"/>
        <end position="74"/>
    </location>
</feature>
<accession>A0A5N6RZ00</accession>
<feature type="compositionally biased region" description="Basic and acidic residues" evidence="7">
    <location>
        <begin position="96"/>
        <end position="105"/>
    </location>
</feature>
<dbReference type="Proteomes" id="UP000325415">
    <property type="component" value="Unassembled WGS sequence"/>
</dbReference>
<dbReference type="Pfam" id="PF00884">
    <property type="entry name" value="Sulfatase"/>
    <property type="match status" value="1"/>
</dbReference>
<feature type="domain" description="Sulfatase N-terminal" evidence="9">
    <location>
        <begin position="393"/>
        <end position="689"/>
    </location>
</feature>
<feature type="transmembrane region" description="Helical" evidence="8">
    <location>
        <begin position="250"/>
        <end position="268"/>
    </location>
</feature>
<evidence type="ECO:0000256" key="5">
    <source>
        <dbReference type="ARBA" id="ARBA00022989"/>
    </source>
</evidence>
<evidence type="ECO:0000256" key="1">
    <source>
        <dbReference type="ARBA" id="ARBA00004651"/>
    </source>
</evidence>
<reference evidence="10 11" key="1">
    <citation type="submission" date="2018-04" db="EMBL/GenBank/DDBJ databases">
        <authorList>
            <person name="Eckel V.P."/>
            <person name="Vogel R.F."/>
        </authorList>
    </citation>
    <scope>NUCLEOTIDE SEQUENCE [LARGE SCALE GENOMIC DNA]</scope>
    <source>
        <strain evidence="11">TMW 2.1764</strain>
    </source>
</reference>
<keyword evidence="6 8" id="KW-0472">Membrane</keyword>
<dbReference type="InterPro" id="IPR050448">
    <property type="entry name" value="OpgB/LTA_synthase_biosynth"/>
</dbReference>
<evidence type="ECO:0000256" key="3">
    <source>
        <dbReference type="ARBA" id="ARBA00022475"/>
    </source>
</evidence>
<evidence type="ECO:0000259" key="9">
    <source>
        <dbReference type="Pfam" id="PF00884"/>
    </source>
</evidence>
<feature type="transmembrane region" description="Helical" evidence="8">
    <location>
        <begin position="172"/>
        <end position="190"/>
    </location>
</feature>
<comment type="subcellular location">
    <subcellularLocation>
        <location evidence="1">Cell membrane</location>
        <topology evidence="1">Multi-pass membrane protein</topology>
    </subcellularLocation>
</comment>
<evidence type="ECO:0000256" key="2">
    <source>
        <dbReference type="ARBA" id="ARBA00004936"/>
    </source>
</evidence>
<organism evidence="10 11">
    <name type="scientific">Bifidobacterium tibiigranuli</name>
    <dbReference type="NCBI Taxonomy" id="2172043"/>
    <lineage>
        <taxon>Bacteria</taxon>
        <taxon>Bacillati</taxon>
        <taxon>Actinomycetota</taxon>
        <taxon>Actinomycetes</taxon>
        <taxon>Bifidobacteriales</taxon>
        <taxon>Bifidobacteriaceae</taxon>
        <taxon>Bifidobacterium</taxon>
    </lineage>
</organism>
<name>A0A5N6RZ00_9BIFI</name>
<dbReference type="AlphaFoldDB" id="A0A5N6RZ00"/>
<dbReference type="CDD" id="cd16015">
    <property type="entry name" value="LTA_synthase"/>
    <property type="match status" value="1"/>
</dbReference>
<dbReference type="SUPFAM" id="SSF53649">
    <property type="entry name" value="Alkaline phosphatase-like"/>
    <property type="match status" value="1"/>
</dbReference>
<keyword evidence="4 8" id="KW-0812">Transmembrane</keyword>
<sequence>MHMRVRTLGIPCIGIPRLKYTDAQEGNGSRMSDVEGLQSVQEHGDDGQHTHDDAFAQEPRNDADAQHDADDHPRVNGAVDAAVDGSEGGPENSGEQDGHGSDNTKKGNGVSVPAGATRFSSWTYAVLFLLFSIVGVGMMQWGVSVSANGSALPEPLAGLWDFIVNMWTQQRYVFVLNLALLALIYLAVLFLINHFWVATPVVMTAWMIFSLVERFKVQSRYEALLPTDFDFLNSNAGDIATFLPSGSTGMIINVTIGMLVFIALCVLANHFDLRKGRIIEHRGSGKAVVAARIVGVLVPGLVVAMFVSAVGTVGSWANSLAEGMGDIPSMWDSVYDSQRNGTLLAFSRQLNPKIMDEPAGYSEATMQGVLKRYEAQAKTINATRTANLTDSSVVFVLSESFSDPLRVPGLNLNEDPMPFIRSLKDTTTSGLMLSSGYGGGTANLEFQALTGLSMANFDSSLTSPYQQLIPKLQWTPSVNQLWDGGKDSVAFHPYEASMYSRSTNYQKFGFPHFYTRSGPEFIKNSKPIDTSPYAGDNAAYSDVTDWMQNAPGNRFVQLVTMQNHMPYSNWYNNNQFVATPGQGAPALGSDETMAIQTYAKGMSLTDASTSDFLSSLDSENRPITVMFYGDHLPGIYTTAGANSANSIALHETDYFIWSNQASASSGTKLNDSAYSSPNFFMAQTAEHMNAKVSPYIAFLTLLHGKISAMEPPVVNKIQGWSRIPAGQTIYLDAQGNPMDARSFDAPTKQMLNDYKLIQYDITAGKHYLENTDFMTLPGVKNAAAIAGSDAKSSASNTAASASVPSAASALTSLDIVNGSATAAAHQREGQVSRSGR</sequence>
<dbReference type="InterPro" id="IPR000917">
    <property type="entry name" value="Sulfatase_N"/>
</dbReference>
<proteinExistence type="predicted"/>
<gene>
    <name evidence="10" type="ORF">DDE84_11105</name>
</gene>
<dbReference type="InterPro" id="IPR017850">
    <property type="entry name" value="Alkaline_phosphatase_core_sf"/>
</dbReference>
<dbReference type="EMBL" id="QDAG01000013">
    <property type="protein sequence ID" value="KAE8126450.1"/>
    <property type="molecule type" value="Genomic_DNA"/>
</dbReference>
<keyword evidence="3" id="KW-1003">Cell membrane</keyword>
<evidence type="ECO:0000256" key="4">
    <source>
        <dbReference type="ARBA" id="ARBA00022692"/>
    </source>
</evidence>
<evidence type="ECO:0000313" key="10">
    <source>
        <dbReference type="EMBL" id="KAE8126450.1"/>
    </source>
</evidence>
<dbReference type="PANTHER" id="PTHR47371">
    <property type="entry name" value="LIPOTEICHOIC ACID SYNTHASE"/>
    <property type="match status" value="1"/>
</dbReference>
<feature type="transmembrane region" description="Helical" evidence="8">
    <location>
        <begin position="122"/>
        <end position="143"/>
    </location>
</feature>
<evidence type="ECO:0000256" key="7">
    <source>
        <dbReference type="SAM" id="MobiDB-lite"/>
    </source>
</evidence>
<feature type="transmembrane region" description="Helical" evidence="8">
    <location>
        <begin position="289"/>
        <end position="310"/>
    </location>
</feature>
<evidence type="ECO:0000313" key="11">
    <source>
        <dbReference type="Proteomes" id="UP000325415"/>
    </source>
</evidence>
<dbReference type="PANTHER" id="PTHR47371:SF3">
    <property type="entry name" value="PHOSPHOGLYCEROL TRANSFERASE I"/>
    <property type="match status" value="1"/>
</dbReference>
<dbReference type="Gene3D" id="3.40.720.10">
    <property type="entry name" value="Alkaline Phosphatase, subunit A"/>
    <property type="match status" value="1"/>
</dbReference>
<dbReference type="GO" id="GO:0005886">
    <property type="term" value="C:plasma membrane"/>
    <property type="evidence" value="ECO:0007669"/>
    <property type="project" value="UniProtKB-SubCell"/>
</dbReference>